<dbReference type="InterPro" id="IPR013083">
    <property type="entry name" value="Znf_RING/FYVE/PHD"/>
</dbReference>
<dbReference type="GO" id="GO:0008270">
    <property type="term" value="F:zinc ion binding"/>
    <property type="evidence" value="ECO:0007669"/>
    <property type="project" value="UniProtKB-KW"/>
</dbReference>
<keyword evidence="2" id="KW-0863">Zinc-finger</keyword>
<dbReference type="CDD" id="cd16452">
    <property type="entry name" value="SP-RING-like"/>
    <property type="match status" value="1"/>
</dbReference>
<evidence type="ECO:0000259" key="4">
    <source>
        <dbReference type="Pfam" id="PF11789"/>
    </source>
</evidence>
<evidence type="ECO:0000256" key="3">
    <source>
        <dbReference type="ARBA" id="ARBA00022833"/>
    </source>
</evidence>
<keyword evidence="3" id="KW-0862">Zinc</keyword>
<dbReference type="InterPro" id="IPR004181">
    <property type="entry name" value="Znf_MIZ"/>
</dbReference>
<dbReference type="Gene3D" id="3.30.40.10">
    <property type="entry name" value="Zinc/RING finger domain, C3HC4 (zinc finger)"/>
    <property type="match status" value="1"/>
</dbReference>
<accession>A0A6C0IVH2</accession>
<evidence type="ECO:0000313" key="5">
    <source>
        <dbReference type="EMBL" id="QHT96649.1"/>
    </source>
</evidence>
<evidence type="ECO:0000256" key="1">
    <source>
        <dbReference type="ARBA" id="ARBA00022723"/>
    </source>
</evidence>
<name>A0A6C0IVH2_9ZZZZ</name>
<organism evidence="5">
    <name type="scientific">viral metagenome</name>
    <dbReference type="NCBI Taxonomy" id="1070528"/>
    <lineage>
        <taxon>unclassified sequences</taxon>
        <taxon>metagenomes</taxon>
        <taxon>organismal metagenomes</taxon>
    </lineage>
</organism>
<dbReference type="EMBL" id="MN740261">
    <property type="protein sequence ID" value="QHT96649.1"/>
    <property type="molecule type" value="Genomic_DNA"/>
</dbReference>
<proteinExistence type="predicted"/>
<evidence type="ECO:0000256" key="2">
    <source>
        <dbReference type="ARBA" id="ARBA00022771"/>
    </source>
</evidence>
<feature type="domain" description="SP-RING-type" evidence="4">
    <location>
        <begin position="410"/>
        <end position="457"/>
    </location>
</feature>
<dbReference type="AlphaFoldDB" id="A0A6C0IVH2"/>
<dbReference type="SUPFAM" id="SSF57850">
    <property type="entry name" value="RING/U-box"/>
    <property type="match status" value="1"/>
</dbReference>
<protein>
    <recommendedName>
        <fullName evidence="4">SP-RING-type domain-containing protein</fullName>
    </recommendedName>
</protein>
<sequence length="563" mass="66281">MKILRKRVGSLLLDENDIKKIDIVNDSILLCQKIIFNYLPIKNLTFFVLTIDKSNMVISKDDTTSIKTKYWVFLELNLDLLYTDIINGKIITSRDIIFDLIRTSVTRLKLVSNQNNMINIKSFNLSTELTNDSEFKHDSIYCFEKTFVKYGKIYFDINRKLITTDKCKKKRIKLPTIILLKGYRQLVTTIKNIYVDLNDTETLIIISKKDVNILQSPLFNPFITNNKISKETVVFSEDLNFQMNNYSNEINNEDLFNQLEFESSNFFYSKKNIFILANNLNEISINYLSFCNFDRLFILESKYIYQNNYSMLNQIVYKYDNYRISKTDNYNNMLTSKYILNNRVFIINDDSKNIEKHDLKIKDFPYIEWNNISDNHFITLERNNNISTFVQIGMNNEWSSSYIENLKKNISNDSSNNTCPISLSELNSFAISTECHHCFNLKNIIKWIDDKNECPICRSILNINMFKFINTPESLDYSNFINQVTDANDNIIIIVDKLWYNKLKQYNIVILQDDIINSNFKLSNNVLTRIINLSSLTNDDIQYIYSNSNQNIQFINLISDDTV</sequence>
<reference evidence="5" key="1">
    <citation type="journal article" date="2020" name="Nature">
        <title>Giant virus diversity and host interactions through global metagenomics.</title>
        <authorList>
            <person name="Schulz F."/>
            <person name="Roux S."/>
            <person name="Paez-Espino D."/>
            <person name="Jungbluth S."/>
            <person name="Walsh D.A."/>
            <person name="Denef V.J."/>
            <person name="McMahon K.D."/>
            <person name="Konstantinidis K.T."/>
            <person name="Eloe-Fadrosh E.A."/>
            <person name="Kyrpides N.C."/>
            <person name="Woyke T."/>
        </authorList>
    </citation>
    <scope>NUCLEOTIDE SEQUENCE</scope>
    <source>
        <strain evidence="5">GVMAG-M-3300024302-11</strain>
    </source>
</reference>
<dbReference type="Pfam" id="PF11789">
    <property type="entry name" value="zf-Nse"/>
    <property type="match status" value="1"/>
</dbReference>
<keyword evidence="1" id="KW-0479">Metal-binding</keyword>